<dbReference type="RefSeq" id="WP_013915296.1">
    <property type="nucleotide sequence ID" value="NC_015690.1"/>
</dbReference>
<dbReference type="HOGENOM" id="CLU_3138561_0_0_9"/>
<keyword evidence="1" id="KW-1133">Transmembrane helix</keyword>
<reference evidence="3" key="1">
    <citation type="submission" date="2011-06" db="EMBL/GenBank/DDBJ databases">
        <title>Complete genome sequence of Paenibacillus mucilaginosus KNP414.</title>
        <authorList>
            <person name="Wang J."/>
            <person name="Hu S."/>
            <person name="Hu X."/>
            <person name="Zhang B."/>
            <person name="Dong D."/>
            <person name="Zhang S."/>
            <person name="Zhao K."/>
            <person name="Wu D."/>
        </authorList>
    </citation>
    <scope>NUCLEOTIDE SEQUENCE [LARGE SCALE GENOMIC DNA]</scope>
    <source>
        <strain evidence="3">KNP414</strain>
    </source>
</reference>
<accession>F8FNM2</accession>
<dbReference type="EMBL" id="CP002869">
    <property type="protein sequence ID" value="AEI40134.1"/>
    <property type="molecule type" value="Genomic_DNA"/>
</dbReference>
<dbReference type="AlphaFoldDB" id="F8FNM2"/>
<organism evidence="2 3">
    <name type="scientific">Paenibacillus mucilaginosus (strain KNP414)</name>
    <dbReference type="NCBI Taxonomy" id="1036673"/>
    <lineage>
        <taxon>Bacteria</taxon>
        <taxon>Bacillati</taxon>
        <taxon>Bacillota</taxon>
        <taxon>Bacilli</taxon>
        <taxon>Bacillales</taxon>
        <taxon>Paenibacillaceae</taxon>
        <taxon>Paenibacillus</taxon>
    </lineage>
</organism>
<dbReference type="PATRIC" id="fig|1036673.3.peg.1385"/>
<proteinExistence type="predicted"/>
<sequence length="49" mass="5691">MRGDKALITAVSVTALMALLDYLSWGWAKYLFLFVFTLLLTAFLYEREK</sequence>
<keyword evidence="1" id="KW-0812">Transmembrane</keyword>
<dbReference type="Proteomes" id="UP000006620">
    <property type="component" value="Chromosome"/>
</dbReference>
<feature type="transmembrane region" description="Helical" evidence="1">
    <location>
        <begin position="27"/>
        <end position="45"/>
    </location>
</feature>
<protein>
    <submittedName>
        <fullName evidence="2">Uncharacterized protein</fullName>
    </submittedName>
</protein>
<name>F8FNM2_PAEMK</name>
<gene>
    <name evidence="2" type="ordered locus">KNP414_01570</name>
</gene>
<evidence type="ECO:0000313" key="2">
    <source>
        <dbReference type="EMBL" id="AEI40134.1"/>
    </source>
</evidence>
<reference evidence="2 3" key="2">
    <citation type="journal article" date="2013" name="Genome Announc.">
        <title>Genome Sequence of Growth-Improving Paenibacillus mucilaginosus Strain KNP414.</title>
        <authorList>
            <person name="Lu J.J."/>
            <person name="Wang J.F."/>
            <person name="Hu X.F."/>
        </authorList>
    </citation>
    <scope>NUCLEOTIDE SEQUENCE [LARGE SCALE GENOMIC DNA]</scope>
    <source>
        <strain evidence="2 3">KNP414</strain>
    </source>
</reference>
<evidence type="ECO:0000313" key="3">
    <source>
        <dbReference type="Proteomes" id="UP000006620"/>
    </source>
</evidence>
<dbReference type="KEGG" id="pms:KNP414_01570"/>
<evidence type="ECO:0000256" key="1">
    <source>
        <dbReference type="SAM" id="Phobius"/>
    </source>
</evidence>
<keyword evidence="1" id="KW-0472">Membrane</keyword>